<feature type="region of interest" description="Disordered" evidence="1">
    <location>
        <begin position="415"/>
        <end position="452"/>
    </location>
</feature>
<protein>
    <recommendedName>
        <fullName evidence="3">Synaptobrevin, longin-like domain protein</fullName>
    </recommendedName>
</protein>
<sequence length="452" mass="50777">MANLIFVDTHNMVAYLSKSDVSTGFDQTVVFLNAQVIQYALMVNPTIYVSCVKQFWVMALIKRVKDVVKLQSLIDRKKVVVTEDVIRQDLRLDDADGVECFPTEEIFAELARMGYEKPPLKLTFYKAFFSAQWKFLIHTLVQYMSTKRTAWNEFSCSMASAVICIATVLITNQMDDLSSHTTKYTSPTLTQKVFANMRRIGKGFSEVETLLFATMLVLPRAAAEEEDEDDEVPAAPTPPSLTHEPTSPSQEPITSPPQAQFVTPPPSPPQAQPAPPSSPPQEQPITTSKSDMTLLNTLLETCTTLSHKVAALEQDKVAQALKILKLKRRVKKLEKQRRSKSFALKRLRKFGGRIKVIDADEDITLVDMETEVNAAAKEVNAAAKEVNAAEPALFDDEEVTMTMAQTLIKMKAEKARLPDEHMAKRLHDEEVEQAAAREKQEQDNFKRAQELQ</sequence>
<feature type="compositionally biased region" description="Polar residues" evidence="1">
    <location>
        <begin position="243"/>
        <end position="253"/>
    </location>
</feature>
<evidence type="ECO:0008006" key="3">
    <source>
        <dbReference type="Google" id="ProtNLM"/>
    </source>
</evidence>
<feature type="compositionally biased region" description="Pro residues" evidence="1">
    <location>
        <begin position="263"/>
        <end position="282"/>
    </location>
</feature>
<accession>A0A699I7R9</accession>
<evidence type="ECO:0000313" key="2">
    <source>
        <dbReference type="EMBL" id="GEZ23504.1"/>
    </source>
</evidence>
<dbReference type="AlphaFoldDB" id="A0A699I7R9"/>
<reference evidence="2" key="1">
    <citation type="journal article" date="2019" name="Sci. Rep.">
        <title>Draft genome of Tanacetum cinerariifolium, the natural source of mosquito coil.</title>
        <authorList>
            <person name="Yamashiro T."/>
            <person name="Shiraishi A."/>
            <person name="Satake H."/>
            <person name="Nakayama K."/>
        </authorList>
    </citation>
    <scope>NUCLEOTIDE SEQUENCE</scope>
</reference>
<comment type="caution">
    <text evidence="2">The sequence shown here is derived from an EMBL/GenBank/DDBJ whole genome shotgun (WGS) entry which is preliminary data.</text>
</comment>
<feature type="compositionally biased region" description="Basic and acidic residues" evidence="1">
    <location>
        <begin position="415"/>
        <end position="428"/>
    </location>
</feature>
<proteinExistence type="predicted"/>
<evidence type="ECO:0000256" key="1">
    <source>
        <dbReference type="SAM" id="MobiDB-lite"/>
    </source>
</evidence>
<feature type="compositionally biased region" description="Basic and acidic residues" evidence="1">
    <location>
        <begin position="435"/>
        <end position="452"/>
    </location>
</feature>
<organism evidence="2">
    <name type="scientific">Tanacetum cinerariifolium</name>
    <name type="common">Dalmatian daisy</name>
    <name type="synonym">Chrysanthemum cinerariifolium</name>
    <dbReference type="NCBI Taxonomy" id="118510"/>
    <lineage>
        <taxon>Eukaryota</taxon>
        <taxon>Viridiplantae</taxon>
        <taxon>Streptophyta</taxon>
        <taxon>Embryophyta</taxon>
        <taxon>Tracheophyta</taxon>
        <taxon>Spermatophyta</taxon>
        <taxon>Magnoliopsida</taxon>
        <taxon>eudicotyledons</taxon>
        <taxon>Gunneridae</taxon>
        <taxon>Pentapetalae</taxon>
        <taxon>asterids</taxon>
        <taxon>campanulids</taxon>
        <taxon>Asterales</taxon>
        <taxon>Asteraceae</taxon>
        <taxon>Asteroideae</taxon>
        <taxon>Anthemideae</taxon>
        <taxon>Anthemidinae</taxon>
        <taxon>Tanacetum</taxon>
    </lineage>
</organism>
<feature type="region of interest" description="Disordered" evidence="1">
    <location>
        <begin position="222"/>
        <end position="287"/>
    </location>
</feature>
<name>A0A699I7R9_TANCI</name>
<gene>
    <name evidence="2" type="ORF">Tci_495477</name>
</gene>
<dbReference type="EMBL" id="BKCJ010255391">
    <property type="protein sequence ID" value="GEZ23504.1"/>
    <property type="molecule type" value="Genomic_DNA"/>
</dbReference>